<dbReference type="PANTHER" id="PTHR11228">
    <property type="entry name" value="RADICAL SAM DOMAIN PROTEIN"/>
    <property type="match status" value="1"/>
</dbReference>
<comment type="cofactor">
    <cofactor evidence="1">
        <name>[4Fe-4S] cluster</name>
        <dbReference type="ChEBI" id="CHEBI:49883"/>
    </cofactor>
</comment>
<dbReference type="EMBL" id="LAZR01053628">
    <property type="protein sequence ID" value="KKK80334.1"/>
    <property type="molecule type" value="Genomic_DNA"/>
</dbReference>
<dbReference type="PANTHER" id="PTHR11228:SF7">
    <property type="entry name" value="PQQA PEPTIDE CYCLASE"/>
    <property type="match status" value="1"/>
</dbReference>
<feature type="non-terminal residue" evidence="9">
    <location>
        <position position="287"/>
    </location>
</feature>
<evidence type="ECO:0000313" key="9">
    <source>
        <dbReference type="EMBL" id="KKK80334.1"/>
    </source>
</evidence>
<dbReference type="InterPro" id="IPR023885">
    <property type="entry name" value="4Fe4S-binding_SPASM_dom"/>
</dbReference>
<dbReference type="InterPro" id="IPR013785">
    <property type="entry name" value="Aldolase_TIM"/>
</dbReference>
<evidence type="ECO:0000256" key="1">
    <source>
        <dbReference type="ARBA" id="ARBA00001966"/>
    </source>
</evidence>
<evidence type="ECO:0000259" key="8">
    <source>
        <dbReference type="Pfam" id="PF13186"/>
    </source>
</evidence>
<sequence>MNYEKFPRFLQIETHTRCNATCFICPNDQLTRPDMTTEAFYKIINDCKGKGVQEIHPFFTNEPLMERRLWGFMDYIQGQLPEAGIHLYSNMSLMTLKNAENLLRRDNFKFIAFSLDGASKEIFEKMRPGLNWEKVWTNTKNFLDLRADMGRSDVHTKAVMTLTPDNECDEAAFKRMWSGAVNEVMVMGSDGRARLGNDWQKTQVKSKAYKNDPRWPCRAHKCHTHSMYILSSGDTVPCCKDFDGQTRIGNVLETSVEEVWNSERMNEIRAKLDAGIYDEKACRLCPL</sequence>
<dbReference type="SUPFAM" id="SSF102114">
    <property type="entry name" value="Radical SAM enzymes"/>
    <property type="match status" value="1"/>
</dbReference>
<keyword evidence="5" id="KW-0408">Iron</keyword>
<dbReference type="GO" id="GO:0051536">
    <property type="term" value="F:iron-sulfur cluster binding"/>
    <property type="evidence" value="ECO:0007669"/>
    <property type="project" value="UniProtKB-KW"/>
</dbReference>
<dbReference type="Pfam" id="PF04055">
    <property type="entry name" value="Radical_SAM"/>
    <property type="match status" value="1"/>
</dbReference>
<evidence type="ECO:0000256" key="5">
    <source>
        <dbReference type="ARBA" id="ARBA00023004"/>
    </source>
</evidence>
<evidence type="ECO:0000256" key="6">
    <source>
        <dbReference type="ARBA" id="ARBA00023014"/>
    </source>
</evidence>
<evidence type="ECO:0000256" key="3">
    <source>
        <dbReference type="ARBA" id="ARBA00022691"/>
    </source>
</evidence>
<keyword evidence="2" id="KW-0004">4Fe-4S</keyword>
<dbReference type="GO" id="GO:0046872">
    <property type="term" value="F:metal ion binding"/>
    <property type="evidence" value="ECO:0007669"/>
    <property type="project" value="UniProtKB-KW"/>
</dbReference>
<feature type="domain" description="4Fe4S-binding SPASM" evidence="8">
    <location>
        <begin position="223"/>
        <end position="286"/>
    </location>
</feature>
<keyword evidence="6" id="KW-0411">Iron-sulfur</keyword>
<keyword evidence="4" id="KW-0479">Metal-binding</keyword>
<organism evidence="9">
    <name type="scientific">marine sediment metagenome</name>
    <dbReference type="NCBI Taxonomy" id="412755"/>
    <lineage>
        <taxon>unclassified sequences</taxon>
        <taxon>metagenomes</taxon>
        <taxon>ecological metagenomes</taxon>
    </lineage>
</organism>
<dbReference type="AlphaFoldDB" id="A0A0F9APD9"/>
<dbReference type="SFLD" id="SFLDG01387">
    <property type="entry name" value="BtrN-like_SPASM_domain_contain"/>
    <property type="match status" value="1"/>
</dbReference>
<dbReference type="InterPro" id="IPR058240">
    <property type="entry name" value="rSAM_sf"/>
</dbReference>
<dbReference type="CDD" id="cd21109">
    <property type="entry name" value="SPASM"/>
    <property type="match status" value="1"/>
</dbReference>
<dbReference type="InterPro" id="IPR034391">
    <property type="entry name" value="AdoMet-like_SPASM_containing"/>
</dbReference>
<evidence type="ECO:0000259" key="7">
    <source>
        <dbReference type="Pfam" id="PF04055"/>
    </source>
</evidence>
<protein>
    <submittedName>
        <fullName evidence="9">Uncharacterized protein</fullName>
    </submittedName>
</protein>
<dbReference type="GO" id="GO:0003824">
    <property type="term" value="F:catalytic activity"/>
    <property type="evidence" value="ECO:0007669"/>
    <property type="project" value="InterPro"/>
</dbReference>
<dbReference type="InterPro" id="IPR050377">
    <property type="entry name" value="Radical_SAM_PqqE_MftC-like"/>
</dbReference>
<reference evidence="9" key="1">
    <citation type="journal article" date="2015" name="Nature">
        <title>Complex archaea that bridge the gap between prokaryotes and eukaryotes.</title>
        <authorList>
            <person name="Spang A."/>
            <person name="Saw J.H."/>
            <person name="Jorgensen S.L."/>
            <person name="Zaremba-Niedzwiedzka K."/>
            <person name="Martijn J."/>
            <person name="Lind A.E."/>
            <person name="van Eijk R."/>
            <person name="Schleper C."/>
            <person name="Guy L."/>
            <person name="Ettema T.J."/>
        </authorList>
    </citation>
    <scope>NUCLEOTIDE SEQUENCE</scope>
</reference>
<dbReference type="SFLD" id="SFLDG01067">
    <property type="entry name" value="SPASM/twitch_domain_containing"/>
    <property type="match status" value="1"/>
</dbReference>
<evidence type="ECO:0000256" key="2">
    <source>
        <dbReference type="ARBA" id="ARBA00022485"/>
    </source>
</evidence>
<dbReference type="InterPro" id="IPR007197">
    <property type="entry name" value="rSAM"/>
</dbReference>
<dbReference type="Gene3D" id="3.20.20.70">
    <property type="entry name" value="Aldolase class I"/>
    <property type="match status" value="1"/>
</dbReference>
<accession>A0A0F9APD9</accession>
<dbReference type="SFLD" id="SFLDS00029">
    <property type="entry name" value="Radical_SAM"/>
    <property type="match status" value="1"/>
</dbReference>
<dbReference type="Pfam" id="PF13186">
    <property type="entry name" value="SPASM"/>
    <property type="match status" value="1"/>
</dbReference>
<keyword evidence="3" id="KW-0949">S-adenosyl-L-methionine</keyword>
<gene>
    <name evidence="9" type="ORF">LCGC14_2824540</name>
</gene>
<name>A0A0F9APD9_9ZZZZ</name>
<comment type="caution">
    <text evidence="9">The sequence shown here is derived from an EMBL/GenBank/DDBJ whole genome shotgun (WGS) entry which is preliminary data.</text>
</comment>
<proteinExistence type="predicted"/>
<evidence type="ECO:0000256" key="4">
    <source>
        <dbReference type="ARBA" id="ARBA00022723"/>
    </source>
</evidence>
<feature type="domain" description="Radical SAM core" evidence="7">
    <location>
        <begin position="13"/>
        <end position="146"/>
    </location>
</feature>